<dbReference type="PANTHER" id="PTHR42951">
    <property type="entry name" value="METALLO-BETA-LACTAMASE DOMAIN-CONTAINING"/>
    <property type="match status" value="1"/>
</dbReference>
<comment type="caution">
    <text evidence="2">The sequence shown here is derived from an EMBL/GenBank/DDBJ whole genome shotgun (WGS) entry which is preliminary data.</text>
</comment>
<keyword evidence="3" id="KW-1185">Reference proteome</keyword>
<dbReference type="InterPro" id="IPR036866">
    <property type="entry name" value="RibonucZ/Hydroxyglut_hydro"/>
</dbReference>
<dbReference type="SMART" id="SM00849">
    <property type="entry name" value="Lactamase_B"/>
    <property type="match status" value="1"/>
</dbReference>
<dbReference type="InterPro" id="IPR050855">
    <property type="entry name" value="NDM-1-like"/>
</dbReference>
<sequence>MTATRLFYEVQVSPSALRAGEQRMPDGERLYWNPLSTTLIFGERDAVLVDPPFLSEHIQAVGDWVERSGKRLTAIYATHGHGDHWFGTGELVKRFPGAVAYATPGTIEMMHQQAGVGREQLWDRIFPGQIPATPVLAVPVPAEGILLEGEVLEAIEVGHTDTDQTTVLHVPSIGLVVAGDVAYNGIHQYIVEGRDGGFEAWIAALDKVAELTPTAVVAGHKNRELPDDPIILDQTKQYLQDVTQLLAGQPTPQEFFDQMIQRHPNRLNPSPLWYGGLSLLTQ</sequence>
<protein>
    <submittedName>
        <fullName evidence="2">MBL fold metallo-hydrolase</fullName>
    </submittedName>
</protein>
<dbReference type="SUPFAM" id="SSF56281">
    <property type="entry name" value="Metallo-hydrolase/oxidoreductase"/>
    <property type="match status" value="1"/>
</dbReference>
<name>A0ABN1PR09_9ACTN</name>
<dbReference type="RefSeq" id="WP_343966290.1">
    <property type="nucleotide sequence ID" value="NZ_BAAAHK010000003.1"/>
</dbReference>
<dbReference type="InterPro" id="IPR001279">
    <property type="entry name" value="Metallo-B-lactamas"/>
</dbReference>
<dbReference type="Pfam" id="PF00753">
    <property type="entry name" value="Lactamase_B"/>
    <property type="match status" value="1"/>
</dbReference>
<dbReference type="EMBL" id="BAAAHK010000003">
    <property type="protein sequence ID" value="GAA0931396.1"/>
    <property type="molecule type" value="Genomic_DNA"/>
</dbReference>
<dbReference type="Proteomes" id="UP001500542">
    <property type="component" value="Unassembled WGS sequence"/>
</dbReference>
<organism evidence="2 3">
    <name type="scientific">Kribbella koreensis</name>
    <dbReference type="NCBI Taxonomy" id="57909"/>
    <lineage>
        <taxon>Bacteria</taxon>
        <taxon>Bacillati</taxon>
        <taxon>Actinomycetota</taxon>
        <taxon>Actinomycetes</taxon>
        <taxon>Propionibacteriales</taxon>
        <taxon>Kribbellaceae</taxon>
        <taxon>Kribbella</taxon>
    </lineage>
</organism>
<dbReference type="Gene3D" id="3.60.15.10">
    <property type="entry name" value="Ribonuclease Z/Hydroxyacylglutathione hydrolase-like"/>
    <property type="match status" value="1"/>
</dbReference>
<accession>A0ABN1PR09</accession>
<reference evidence="2 3" key="1">
    <citation type="journal article" date="2019" name="Int. J. Syst. Evol. Microbiol.">
        <title>The Global Catalogue of Microorganisms (GCM) 10K type strain sequencing project: providing services to taxonomists for standard genome sequencing and annotation.</title>
        <authorList>
            <consortium name="The Broad Institute Genomics Platform"/>
            <consortium name="The Broad Institute Genome Sequencing Center for Infectious Disease"/>
            <person name="Wu L."/>
            <person name="Ma J."/>
        </authorList>
    </citation>
    <scope>NUCLEOTIDE SEQUENCE [LARGE SCALE GENOMIC DNA]</scope>
    <source>
        <strain evidence="2 3">JCM 10977</strain>
    </source>
</reference>
<gene>
    <name evidence="2" type="ORF">GCM10009554_15300</name>
</gene>
<feature type="domain" description="Metallo-beta-lactamase" evidence="1">
    <location>
        <begin position="34"/>
        <end position="220"/>
    </location>
</feature>
<dbReference type="CDD" id="cd07739">
    <property type="entry name" value="metallo-hydrolase-like_MBL-fold"/>
    <property type="match status" value="1"/>
</dbReference>
<evidence type="ECO:0000313" key="3">
    <source>
        <dbReference type="Proteomes" id="UP001500542"/>
    </source>
</evidence>
<evidence type="ECO:0000313" key="2">
    <source>
        <dbReference type="EMBL" id="GAA0931396.1"/>
    </source>
</evidence>
<evidence type="ECO:0000259" key="1">
    <source>
        <dbReference type="SMART" id="SM00849"/>
    </source>
</evidence>
<proteinExistence type="predicted"/>
<dbReference type="PANTHER" id="PTHR42951:SF14">
    <property type="entry name" value="METALLO-BETA-LACTAMASE SUPERFAMILY PROTEIN"/>
    <property type="match status" value="1"/>
</dbReference>